<feature type="transmembrane region" description="Helical" evidence="1">
    <location>
        <begin position="12"/>
        <end position="33"/>
    </location>
</feature>
<keyword evidence="3" id="KW-1185">Reference proteome</keyword>
<dbReference type="Proteomes" id="UP000199656">
    <property type="component" value="Unassembled WGS sequence"/>
</dbReference>
<keyword evidence="1" id="KW-0472">Membrane</keyword>
<accession>A0A1H4GR14</accession>
<reference evidence="3" key="1">
    <citation type="submission" date="2016-10" db="EMBL/GenBank/DDBJ databases">
        <authorList>
            <person name="Varghese N."/>
            <person name="Submissions S."/>
        </authorList>
    </citation>
    <scope>NUCLEOTIDE SEQUENCE [LARGE SCALE GENOMIC DNA]</scope>
    <source>
        <strain evidence="3">DSM 23920</strain>
    </source>
</reference>
<evidence type="ECO:0000313" key="2">
    <source>
        <dbReference type="EMBL" id="SEB11258.1"/>
    </source>
</evidence>
<organism evidence="2 3">
    <name type="scientific">Chitinophaga terrae</name>
    <name type="common">ex Kim and Jung 2007</name>
    <dbReference type="NCBI Taxonomy" id="408074"/>
    <lineage>
        <taxon>Bacteria</taxon>
        <taxon>Pseudomonadati</taxon>
        <taxon>Bacteroidota</taxon>
        <taxon>Chitinophagia</taxon>
        <taxon>Chitinophagales</taxon>
        <taxon>Chitinophagaceae</taxon>
        <taxon>Chitinophaga</taxon>
    </lineage>
</organism>
<dbReference type="EMBL" id="FNRL01000049">
    <property type="protein sequence ID" value="SEB11258.1"/>
    <property type="molecule type" value="Genomic_DNA"/>
</dbReference>
<keyword evidence="1" id="KW-1133">Transmembrane helix</keyword>
<evidence type="ECO:0000313" key="3">
    <source>
        <dbReference type="Proteomes" id="UP000199656"/>
    </source>
</evidence>
<sequence length="43" mass="4864">MTWNKKGAKIDFAPFLYVLFPAWFWPGGNYLLLASLASMLNVA</sequence>
<protein>
    <submittedName>
        <fullName evidence="2">Uncharacterized protein</fullName>
    </submittedName>
</protein>
<name>A0A1H4GR14_9BACT</name>
<evidence type="ECO:0000256" key="1">
    <source>
        <dbReference type="SAM" id="Phobius"/>
    </source>
</evidence>
<gene>
    <name evidence="2" type="ORF">SAMN05660909_05569</name>
</gene>
<dbReference type="AlphaFoldDB" id="A0A1H4GR14"/>
<proteinExistence type="predicted"/>
<keyword evidence="1" id="KW-0812">Transmembrane</keyword>